<keyword evidence="7" id="KW-1185">Reference proteome</keyword>
<evidence type="ECO:0000256" key="3">
    <source>
        <dbReference type="ARBA" id="ARBA00022679"/>
    </source>
</evidence>
<keyword evidence="3" id="KW-0808">Transferase</keyword>
<evidence type="ECO:0000313" key="6">
    <source>
        <dbReference type="EMBL" id="EFI26813.1"/>
    </source>
</evidence>
<sequence length="959" mass="106950">MVSLLGSHFAKRLISSGEYRVRIIDQSPKPTFPEGDLCHELIIGNLCDPSTCRSAVDGVSIVCHFAANMGGMGTIHEANEFRIYAENHFMTLHLLQAAIEAGVKRFLYASTACVYPLHLQQSVEPATPLSLSEDDVYRDATSESPPCPQGLYGLEKLSTELLLHQASSKVSVRIARLHNVYGPGGTWNSGREKAPAAMLRKALALKRLGAGSSHSFEIWGDGQQQRSFLYIDDAVDTLLKLLASDYSSPLNIGSDTSVSILRLSKLALRVARADSGRVSFSFDTTKPVGVASRNSNNERVSRVLGWRPSTSLDVGMAKTCAWMEKEMERLLSQRESGLARETLLLQCLSSKVVDLKEEATVFAILLPITSRGGTSPQSCLSNLGKFAQSLSDTTWRDLHSLGGKRYRVAIYLAIDHDDEFLLADQGPNKAEALLRSHGFSDVTSLICDYPRGHVCSLWRDCAARAFDDCCDYYGLFGDDVSILDEGWMRKMDESSTESPSTKVSLLLYRRWNASRMVDLRLSNSIGGSDDARYAKQRARDWTFDTLTNAVSSVDSHIRSFNPSISPTLTLDVVIPCYRVDLAIISNILALQHSPTLTIMFIIIVDNPSSPQILKLETLYGRRPDVRIRVNSVNLGASASRNRGMSESSAEWVYFLDDDIVPDADLLFEAEKVIREHPDAAGFVGNTVFPKSETIFQAAVHLAGVTYFWDIATKIEDDVPWGVTANLIARRNIKDGIEYDLRYPKTGGGEDIDFCRLKREVSIKRGGSGFGAAPLVRVTHPYWNNGKRSYWRFYMWAYGDGMLVARFPELTYRDYAPNSAEYLLLAIALPFIVLPLGDNLLSSLYLTAYLIAKGLSSVVLANVLHDIYRHLWQHPERDAGLNSSIKSGPRFWLALVESSFIRMSSELGRLKGAVDRKQWYCIGKRFDWFAGREGDGPKREERWNNVQRLVCIVLIFRFVL</sequence>
<dbReference type="CDD" id="cd00761">
    <property type="entry name" value="Glyco_tranf_GTA_type"/>
    <property type="match status" value="1"/>
</dbReference>
<dbReference type="Pfam" id="PF01370">
    <property type="entry name" value="Epimerase"/>
    <property type="match status" value="1"/>
</dbReference>
<dbReference type="eggNOG" id="KOG1429">
    <property type="taxonomic scope" value="Eukaryota"/>
</dbReference>
<dbReference type="Gene3D" id="3.90.25.10">
    <property type="entry name" value="UDP-galactose 4-epimerase, domain 1"/>
    <property type="match status" value="1"/>
</dbReference>
<dbReference type="AlphaFoldDB" id="D6RQ95"/>
<evidence type="ECO:0000259" key="4">
    <source>
        <dbReference type="Pfam" id="PF00535"/>
    </source>
</evidence>
<evidence type="ECO:0000259" key="5">
    <source>
        <dbReference type="Pfam" id="PF01370"/>
    </source>
</evidence>
<evidence type="ECO:0000313" key="7">
    <source>
        <dbReference type="Proteomes" id="UP000001861"/>
    </source>
</evidence>
<accession>D6RQ95</accession>
<dbReference type="InterPro" id="IPR001509">
    <property type="entry name" value="Epimerase_deHydtase"/>
</dbReference>
<evidence type="ECO:0000256" key="2">
    <source>
        <dbReference type="ARBA" id="ARBA00022676"/>
    </source>
</evidence>
<dbReference type="Gene3D" id="3.90.550.10">
    <property type="entry name" value="Spore Coat Polysaccharide Biosynthesis Protein SpsA, Chain A"/>
    <property type="match status" value="1"/>
</dbReference>
<dbReference type="InParanoid" id="D6RQ95"/>
<gene>
    <name evidence="6" type="ORF">CC1G_15736</name>
</gene>
<dbReference type="OMA" id="WYGGREK"/>
<feature type="domain" description="NAD-dependent epimerase/dehydratase" evidence="5">
    <location>
        <begin position="4"/>
        <end position="253"/>
    </location>
</feature>
<dbReference type="PANTHER" id="PTHR43179:SF12">
    <property type="entry name" value="GALACTOFURANOSYLTRANSFERASE GLFT2"/>
    <property type="match status" value="1"/>
</dbReference>
<dbReference type="Proteomes" id="UP000001861">
    <property type="component" value="Unassembled WGS sequence"/>
</dbReference>
<feature type="domain" description="Glycosyltransferase 2-like" evidence="4">
    <location>
        <begin position="572"/>
        <end position="687"/>
    </location>
</feature>
<organism evidence="6 7">
    <name type="scientific">Coprinopsis cinerea (strain Okayama-7 / 130 / ATCC MYA-4618 / FGSC 9003)</name>
    <name type="common">Inky cap fungus</name>
    <name type="synonym">Hormographiella aspergillata</name>
    <dbReference type="NCBI Taxonomy" id="240176"/>
    <lineage>
        <taxon>Eukaryota</taxon>
        <taxon>Fungi</taxon>
        <taxon>Dikarya</taxon>
        <taxon>Basidiomycota</taxon>
        <taxon>Agaricomycotina</taxon>
        <taxon>Agaricomycetes</taxon>
        <taxon>Agaricomycetidae</taxon>
        <taxon>Agaricales</taxon>
        <taxon>Agaricineae</taxon>
        <taxon>Psathyrellaceae</taxon>
        <taxon>Coprinopsis</taxon>
    </lineage>
</organism>
<dbReference type="PANTHER" id="PTHR43179">
    <property type="entry name" value="RHAMNOSYLTRANSFERASE WBBL"/>
    <property type="match status" value="1"/>
</dbReference>
<proteinExistence type="inferred from homology"/>
<dbReference type="InterPro" id="IPR036291">
    <property type="entry name" value="NAD(P)-bd_dom_sf"/>
</dbReference>
<dbReference type="GO" id="GO:0016757">
    <property type="term" value="F:glycosyltransferase activity"/>
    <property type="evidence" value="ECO:0007669"/>
    <property type="project" value="UniProtKB-KW"/>
</dbReference>
<dbReference type="VEuPathDB" id="FungiDB:CC1G_15736"/>
<dbReference type="SUPFAM" id="SSF53448">
    <property type="entry name" value="Nucleotide-diphospho-sugar transferases"/>
    <property type="match status" value="1"/>
</dbReference>
<dbReference type="STRING" id="240176.D6RQ95"/>
<dbReference type="KEGG" id="cci:CC1G_15736"/>
<dbReference type="Pfam" id="PF00535">
    <property type="entry name" value="Glycos_transf_2"/>
    <property type="match status" value="1"/>
</dbReference>
<dbReference type="OrthoDB" id="331544at2759"/>
<comment type="caution">
    <text evidence="6">The sequence shown here is derived from an EMBL/GenBank/DDBJ whole genome shotgun (WGS) entry which is preliminary data.</text>
</comment>
<reference evidence="6 7" key="1">
    <citation type="journal article" date="2010" name="Proc. Natl. Acad. Sci. U.S.A.">
        <title>Insights into evolution of multicellular fungi from the assembled chromosomes of the mushroom Coprinopsis cinerea (Coprinus cinereus).</title>
        <authorList>
            <person name="Stajich J.E."/>
            <person name="Wilke S.K."/>
            <person name="Ahren D."/>
            <person name="Au C.H."/>
            <person name="Birren B.W."/>
            <person name="Borodovsky M."/>
            <person name="Burns C."/>
            <person name="Canback B."/>
            <person name="Casselton L.A."/>
            <person name="Cheng C.K."/>
            <person name="Deng J."/>
            <person name="Dietrich F.S."/>
            <person name="Fargo D.C."/>
            <person name="Farman M.L."/>
            <person name="Gathman A.C."/>
            <person name="Goldberg J."/>
            <person name="Guigo R."/>
            <person name="Hoegger P.J."/>
            <person name="Hooker J.B."/>
            <person name="Huggins A."/>
            <person name="James T.Y."/>
            <person name="Kamada T."/>
            <person name="Kilaru S."/>
            <person name="Kodira C."/>
            <person name="Kues U."/>
            <person name="Kupfer D."/>
            <person name="Kwan H.S."/>
            <person name="Lomsadze A."/>
            <person name="Li W."/>
            <person name="Lilly W.W."/>
            <person name="Ma L.J."/>
            <person name="Mackey A.J."/>
            <person name="Manning G."/>
            <person name="Martin F."/>
            <person name="Muraguchi H."/>
            <person name="Natvig D.O."/>
            <person name="Palmerini H."/>
            <person name="Ramesh M.A."/>
            <person name="Rehmeyer C.J."/>
            <person name="Roe B.A."/>
            <person name="Shenoy N."/>
            <person name="Stanke M."/>
            <person name="Ter-Hovhannisyan V."/>
            <person name="Tunlid A."/>
            <person name="Velagapudi R."/>
            <person name="Vision T.J."/>
            <person name="Zeng Q."/>
            <person name="Zolan M.E."/>
            <person name="Pukkila P.J."/>
        </authorList>
    </citation>
    <scope>NUCLEOTIDE SEQUENCE [LARGE SCALE GENOMIC DNA]</scope>
    <source>
        <strain evidence="7">Okayama-7 / 130 / ATCC MYA-4618 / FGSC 9003</strain>
    </source>
</reference>
<dbReference type="Gene3D" id="3.40.50.720">
    <property type="entry name" value="NAD(P)-binding Rossmann-like Domain"/>
    <property type="match status" value="1"/>
</dbReference>
<dbReference type="HOGENOM" id="CLU_005635_0_0_1"/>
<comment type="similarity">
    <text evidence="1">Belongs to the glycosyltransferase 2 family.</text>
</comment>
<keyword evidence="2" id="KW-0328">Glycosyltransferase</keyword>
<protein>
    <submittedName>
        <fullName evidence="6">NAD-dependent epimerase/dehydratase</fullName>
    </submittedName>
</protein>
<dbReference type="RefSeq" id="XP_002910307.1">
    <property type="nucleotide sequence ID" value="XM_002910261.1"/>
</dbReference>
<evidence type="ECO:0000256" key="1">
    <source>
        <dbReference type="ARBA" id="ARBA00006739"/>
    </source>
</evidence>
<dbReference type="EMBL" id="AACS02000011">
    <property type="protein sequence ID" value="EFI26813.1"/>
    <property type="molecule type" value="Genomic_DNA"/>
</dbReference>
<name>D6RQ95_COPC7</name>
<dbReference type="InterPro" id="IPR001173">
    <property type="entry name" value="Glyco_trans_2-like"/>
</dbReference>
<dbReference type="GeneID" id="9378632"/>
<dbReference type="InterPro" id="IPR029044">
    <property type="entry name" value="Nucleotide-diphossugar_trans"/>
</dbReference>
<dbReference type="SUPFAM" id="SSF51735">
    <property type="entry name" value="NAD(P)-binding Rossmann-fold domains"/>
    <property type="match status" value="1"/>
</dbReference>